<gene>
    <name evidence="2" type="ORF">B0H17DRAFT_1338657</name>
</gene>
<keyword evidence="3" id="KW-1185">Reference proteome</keyword>
<dbReference type="Proteomes" id="UP001221757">
    <property type="component" value="Unassembled WGS sequence"/>
</dbReference>
<feature type="compositionally biased region" description="Basic residues" evidence="1">
    <location>
        <begin position="17"/>
        <end position="34"/>
    </location>
</feature>
<evidence type="ECO:0000313" key="3">
    <source>
        <dbReference type="Proteomes" id="UP001221757"/>
    </source>
</evidence>
<sequence length="219" mass="23222">MRTRSAYSLRPPGLLRAAHHHSRPCPAARAHRAVLRAPANRGTASCAAHTRTASPRRAVSPQRPAHMPRIGPALICIVTAAAGRISTPRRVKNTPPPRSATAAPALPSIRAPHANGHAEMELDHLCAFVCCIIVRVRASPHVQCRPEPNASAPRRPGGACGLVTLGGVILLPRAACCMHTRTEVDERVAWAARGEGVGHAYLAREDDTAESSCGRGSYP</sequence>
<comment type="caution">
    <text evidence="2">The sequence shown here is derived from an EMBL/GenBank/DDBJ whole genome shotgun (WGS) entry which is preliminary data.</text>
</comment>
<protein>
    <submittedName>
        <fullName evidence="2">Uncharacterized protein</fullName>
    </submittedName>
</protein>
<name>A0AAD7CLE8_MYCRO</name>
<feature type="region of interest" description="Disordered" evidence="1">
    <location>
        <begin position="1"/>
        <end position="65"/>
    </location>
</feature>
<accession>A0AAD7CLE8</accession>
<evidence type="ECO:0000256" key="1">
    <source>
        <dbReference type="SAM" id="MobiDB-lite"/>
    </source>
</evidence>
<dbReference type="EMBL" id="JARKIE010000358">
    <property type="protein sequence ID" value="KAJ7651812.1"/>
    <property type="molecule type" value="Genomic_DNA"/>
</dbReference>
<organism evidence="2 3">
    <name type="scientific">Mycena rosella</name>
    <name type="common">Pink bonnet</name>
    <name type="synonym">Agaricus rosellus</name>
    <dbReference type="NCBI Taxonomy" id="1033263"/>
    <lineage>
        <taxon>Eukaryota</taxon>
        <taxon>Fungi</taxon>
        <taxon>Dikarya</taxon>
        <taxon>Basidiomycota</taxon>
        <taxon>Agaricomycotina</taxon>
        <taxon>Agaricomycetes</taxon>
        <taxon>Agaricomycetidae</taxon>
        <taxon>Agaricales</taxon>
        <taxon>Marasmiineae</taxon>
        <taxon>Mycenaceae</taxon>
        <taxon>Mycena</taxon>
    </lineage>
</organism>
<reference evidence="2" key="1">
    <citation type="submission" date="2023-03" db="EMBL/GenBank/DDBJ databases">
        <title>Massive genome expansion in bonnet fungi (Mycena s.s.) driven by repeated elements and novel gene families across ecological guilds.</title>
        <authorList>
            <consortium name="Lawrence Berkeley National Laboratory"/>
            <person name="Harder C.B."/>
            <person name="Miyauchi S."/>
            <person name="Viragh M."/>
            <person name="Kuo A."/>
            <person name="Thoen E."/>
            <person name="Andreopoulos B."/>
            <person name="Lu D."/>
            <person name="Skrede I."/>
            <person name="Drula E."/>
            <person name="Henrissat B."/>
            <person name="Morin E."/>
            <person name="Kohler A."/>
            <person name="Barry K."/>
            <person name="LaButti K."/>
            <person name="Morin E."/>
            <person name="Salamov A."/>
            <person name="Lipzen A."/>
            <person name="Mereny Z."/>
            <person name="Hegedus B."/>
            <person name="Baldrian P."/>
            <person name="Stursova M."/>
            <person name="Weitz H."/>
            <person name="Taylor A."/>
            <person name="Grigoriev I.V."/>
            <person name="Nagy L.G."/>
            <person name="Martin F."/>
            <person name="Kauserud H."/>
        </authorList>
    </citation>
    <scope>NUCLEOTIDE SEQUENCE</scope>
    <source>
        <strain evidence="2">CBHHK067</strain>
    </source>
</reference>
<proteinExistence type="predicted"/>
<evidence type="ECO:0000313" key="2">
    <source>
        <dbReference type="EMBL" id="KAJ7651812.1"/>
    </source>
</evidence>
<dbReference type="AlphaFoldDB" id="A0AAD7CLE8"/>